<feature type="transmembrane region" description="Helical" evidence="8">
    <location>
        <begin position="174"/>
        <end position="199"/>
    </location>
</feature>
<accession>A0A815NLV8</accession>
<proteinExistence type="predicted"/>
<evidence type="ECO:0000256" key="4">
    <source>
        <dbReference type="ARBA" id="ARBA00023040"/>
    </source>
</evidence>
<dbReference type="PROSITE" id="PS50262">
    <property type="entry name" value="G_PROTEIN_RECEP_F1_2"/>
    <property type="match status" value="1"/>
</dbReference>
<comment type="subcellular location">
    <subcellularLocation>
        <location evidence="1">Membrane</location>
        <topology evidence="1">Multi-pass membrane protein</topology>
    </subcellularLocation>
</comment>
<evidence type="ECO:0000256" key="5">
    <source>
        <dbReference type="ARBA" id="ARBA00023136"/>
    </source>
</evidence>
<keyword evidence="7" id="KW-0807">Transducer</keyword>
<sequence>MTSRLRASLAFGQTIIVRYVESTLFAIGVTGSILGILLFSRQKLRSNSCCTYFLAASVAALILFLVGMIPQFYALNHKPDPIFNQGFCRGHSYVNQISAMLYRWFLTSACIDRCLLTSTNHYLRSFSTVRTARKWIILLSLIWCVLPIHLLIFLDVNVPGYITCIIRKKGPAIYITSFTLITGVLSPSLIMLVCSAIIWKRLRSRQQRRKMTNINTKQSKEETRDAHIIITLFLQVIIYIVVTLPYTCYHLYLAATVSVTNKSGDRIAIELLIRFIAELSAYIHPAIAFYVHIFASKTLRRELMILFCWIFSCARGSHFDGGKNIDLNTLSTIAPKSNGKPTATVD</sequence>
<feature type="transmembrane region" description="Helical" evidence="8">
    <location>
        <begin position="15"/>
        <end position="39"/>
    </location>
</feature>
<dbReference type="PANTHER" id="PTHR24243">
    <property type="entry name" value="G-PROTEIN COUPLED RECEPTOR"/>
    <property type="match status" value="1"/>
</dbReference>
<keyword evidence="2 8" id="KW-0812">Transmembrane</keyword>
<dbReference type="InterPro" id="IPR017452">
    <property type="entry name" value="GPCR_Rhodpsn_7TM"/>
</dbReference>
<keyword evidence="5 8" id="KW-0472">Membrane</keyword>
<dbReference type="InterPro" id="IPR000276">
    <property type="entry name" value="GPCR_Rhodpsn"/>
</dbReference>
<dbReference type="GO" id="GO:0005886">
    <property type="term" value="C:plasma membrane"/>
    <property type="evidence" value="ECO:0007669"/>
    <property type="project" value="TreeGrafter"/>
</dbReference>
<organism evidence="10 12">
    <name type="scientific">Rotaria magnacalcarata</name>
    <dbReference type="NCBI Taxonomy" id="392030"/>
    <lineage>
        <taxon>Eukaryota</taxon>
        <taxon>Metazoa</taxon>
        <taxon>Spiralia</taxon>
        <taxon>Gnathifera</taxon>
        <taxon>Rotifera</taxon>
        <taxon>Eurotatoria</taxon>
        <taxon>Bdelloidea</taxon>
        <taxon>Philodinida</taxon>
        <taxon>Philodinidae</taxon>
        <taxon>Rotaria</taxon>
    </lineage>
</organism>
<keyword evidence="6" id="KW-0675">Receptor</keyword>
<feature type="transmembrane region" description="Helical" evidence="8">
    <location>
        <begin position="135"/>
        <end position="154"/>
    </location>
</feature>
<evidence type="ECO:0000256" key="1">
    <source>
        <dbReference type="ARBA" id="ARBA00004141"/>
    </source>
</evidence>
<evidence type="ECO:0000313" key="11">
    <source>
        <dbReference type="EMBL" id="CAF4149079.1"/>
    </source>
</evidence>
<dbReference type="Proteomes" id="UP000681720">
    <property type="component" value="Unassembled WGS sequence"/>
</dbReference>
<feature type="transmembrane region" description="Helical" evidence="8">
    <location>
        <begin position="228"/>
        <end position="252"/>
    </location>
</feature>
<dbReference type="EMBL" id="CAJOBJ010009910">
    <property type="protein sequence ID" value="CAF4149079.1"/>
    <property type="molecule type" value="Genomic_DNA"/>
</dbReference>
<gene>
    <name evidence="11" type="ORF">GIL414_LOCUS19424</name>
    <name evidence="10" type="ORF">KQP761_LOCUS11435</name>
</gene>
<evidence type="ECO:0000256" key="2">
    <source>
        <dbReference type="ARBA" id="ARBA00022692"/>
    </source>
</evidence>
<evidence type="ECO:0000256" key="3">
    <source>
        <dbReference type="ARBA" id="ARBA00022989"/>
    </source>
</evidence>
<dbReference type="PANTHER" id="PTHR24243:SF230">
    <property type="entry name" value="G-PROTEIN COUPLED RECEPTORS FAMILY 1 PROFILE DOMAIN-CONTAINING PROTEIN"/>
    <property type="match status" value="1"/>
</dbReference>
<dbReference type="Proteomes" id="UP000663834">
    <property type="component" value="Unassembled WGS sequence"/>
</dbReference>
<dbReference type="Gene3D" id="1.20.1070.10">
    <property type="entry name" value="Rhodopsin 7-helix transmembrane proteins"/>
    <property type="match status" value="1"/>
</dbReference>
<evidence type="ECO:0000256" key="7">
    <source>
        <dbReference type="ARBA" id="ARBA00023224"/>
    </source>
</evidence>
<evidence type="ECO:0000313" key="10">
    <source>
        <dbReference type="EMBL" id="CAF1439381.1"/>
    </source>
</evidence>
<evidence type="ECO:0000259" key="9">
    <source>
        <dbReference type="PROSITE" id="PS50262"/>
    </source>
</evidence>
<feature type="transmembrane region" description="Helical" evidence="8">
    <location>
        <begin position="272"/>
        <end position="295"/>
    </location>
</feature>
<keyword evidence="4" id="KW-0297">G-protein coupled receptor</keyword>
<protein>
    <recommendedName>
        <fullName evidence="9">G-protein coupled receptors family 1 profile domain-containing protein</fullName>
    </recommendedName>
</protein>
<feature type="transmembrane region" description="Helical" evidence="8">
    <location>
        <begin position="101"/>
        <end position="123"/>
    </location>
</feature>
<dbReference type="AlphaFoldDB" id="A0A815NLV8"/>
<comment type="caution">
    <text evidence="10">The sequence shown here is derived from an EMBL/GenBank/DDBJ whole genome shotgun (WGS) entry which is preliminary data.</text>
</comment>
<evidence type="ECO:0000256" key="6">
    <source>
        <dbReference type="ARBA" id="ARBA00023170"/>
    </source>
</evidence>
<dbReference type="OrthoDB" id="10054250at2759"/>
<dbReference type="Pfam" id="PF00001">
    <property type="entry name" value="7tm_1"/>
    <property type="match status" value="1"/>
</dbReference>
<keyword evidence="3 8" id="KW-1133">Transmembrane helix</keyword>
<dbReference type="EMBL" id="CAJNOW010005093">
    <property type="protein sequence ID" value="CAF1439381.1"/>
    <property type="molecule type" value="Genomic_DNA"/>
</dbReference>
<reference evidence="10" key="1">
    <citation type="submission" date="2021-02" db="EMBL/GenBank/DDBJ databases">
        <authorList>
            <person name="Nowell W R."/>
        </authorList>
    </citation>
    <scope>NUCLEOTIDE SEQUENCE</scope>
</reference>
<name>A0A815NLV8_9BILA</name>
<dbReference type="GO" id="GO:0004930">
    <property type="term" value="F:G protein-coupled receptor activity"/>
    <property type="evidence" value="ECO:0007669"/>
    <property type="project" value="UniProtKB-KW"/>
</dbReference>
<feature type="transmembrane region" description="Helical" evidence="8">
    <location>
        <begin position="51"/>
        <end position="73"/>
    </location>
</feature>
<evidence type="ECO:0000313" key="12">
    <source>
        <dbReference type="Proteomes" id="UP000663834"/>
    </source>
</evidence>
<feature type="domain" description="G-protein coupled receptors family 1 profile" evidence="9">
    <location>
        <begin position="31"/>
        <end position="288"/>
    </location>
</feature>
<evidence type="ECO:0000256" key="8">
    <source>
        <dbReference type="SAM" id="Phobius"/>
    </source>
</evidence>
<dbReference type="CDD" id="cd00637">
    <property type="entry name" value="7tm_classA_rhodopsin-like"/>
    <property type="match status" value="1"/>
</dbReference>
<dbReference type="SUPFAM" id="SSF81321">
    <property type="entry name" value="Family A G protein-coupled receptor-like"/>
    <property type="match status" value="1"/>
</dbReference>